<dbReference type="PANTHER" id="PTHR13462">
    <property type="entry name" value="CALCIUM UNIPORTER PROTEIN, MITOCHONDRIAL"/>
    <property type="match status" value="1"/>
</dbReference>
<evidence type="ECO:0000313" key="13">
    <source>
        <dbReference type="Proteomes" id="UP000541444"/>
    </source>
</evidence>
<keyword evidence="13" id="KW-1185">Reference proteome</keyword>
<keyword evidence="4" id="KW-0109">Calcium transport</keyword>
<keyword evidence="5 10" id="KW-0812">Transmembrane</keyword>
<evidence type="ECO:0000256" key="10">
    <source>
        <dbReference type="SAM" id="Phobius"/>
    </source>
</evidence>
<evidence type="ECO:0000256" key="2">
    <source>
        <dbReference type="ARBA" id="ARBA00005653"/>
    </source>
</evidence>
<comment type="caution">
    <text evidence="12">The sequence shown here is derived from an EMBL/GenBank/DDBJ whole genome shotgun (WGS) entry which is preliminary data.</text>
</comment>
<comment type="subcellular location">
    <subcellularLocation>
        <location evidence="1">Membrane</location>
        <topology evidence="1">Multi-pass membrane protein</topology>
    </subcellularLocation>
</comment>
<proteinExistence type="inferred from homology"/>
<evidence type="ECO:0000256" key="6">
    <source>
        <dbReference type="ARBA" id="ARBA00022837"/>
    </source>
</evidence>
<evidence type="ECO:0000256" key="5">
    <source>
        <dbReference type="ARBA" id="ARBA00022692"/>
    </source>
</evidence>
<keyword evidence="6" id="KW-0106">Calcium</keyword>
<organism evidence="12 13">
    <name type="scientific">Kingdonia uniflora</name>
    <dbReference type="NCBI Taxonomy" id="39325"/>
    <lineage>
        <taxon>Eukaryota</taxon>
        <taxon>Viridiplantae</taxon>
        <taxon>Streptophyta</taxon>
        <taxon>Embryophyta</taxon>
        <taxon>Tracheophyta</taxon>
        <taxon>Spermatophyta</taxon>
        <taxon>Magnoliopsida</taxon>
        <taxon>Ranunculales</taxon>
        <taxon>Circaeasteraceae</taxon>
        <taxon>Kingdonia</taxon>
    </lineage>
</organism>
<evidence type="ECO:0000256" key="4">
    <source>
        <dbReference type="ARBA" id="ARBA00022568"/>
    </source>
</evidence>
<protein>
    <recommendedName>
        <fullName evidence="11">Calcium uniporter protein C-terminal domain-containing protein</fullName>
    </recommendedName>
</protein>
<accession>A0A7J7M481</accession>
<reference evidence="12 13" key="1">
    <citation type="journal article" date="2020" name="IScience">
        <title>Genome Sequencing of the Endangered Kingdonia uniflora (Circaeasteraceae, Ranunculales) Reveals Potential Mechanisms of Evolutionary Specialization.</title>
        <authorList>
            <person name="Sun Y."/>
            <person name="Deng T."/>
            <person name="Zhang A."/>
            <person name="Moore M.J."/>
            <person name="Landis J.B."/>
            <person name="Lin N."/>
            <person name="Zhang H."/>
            <person name="Zhang X."/>
            <person name="Huang J."/>
            <person name="Zhang X."/>
            <person name="Sun H."/>
            <person name="Wang H."/>
        </authorList>
    </citation>
    <scope>NUCLEOTIDE SEQUENCE [LARGE SCALE GENOMIC DNA]</scope>
    <source>
        <strain evidence="12">TB1705</strain>
        <tissue evidence="12">Leaf</tissue>
    </source>
</reference>
<keyword evidence="7 10" id="KW-1133">Transmembrane helix</keyword>
<keyword evidence="3" id="KW-0813">Transport</keyword>
<comment type="similarity">
    <text evidence="2">Belongs to the MCU (TC 1.A.77) family.</text>
</comment>
<dbReference type="GO" id="GO:0036444">
    <property type="term" value="P:calcium import into the mitochondrion"/>
    <property type="evidence" value="ECO:0007669"/>
    <property type="project" value="TreeGrafter"/>
</dbReference>
<dbReference type="GO" id="GO:0051560">
    <property type="term" value="P:mitochondrial calcium ion homeostasis"/>
    <property type="evidence" value="ECO:0007669"/>
    <property type="project" value="InterPro"/>
</dbReference>
<dbReference type="GO" id="GO:1990246">
    <property type="term" value="C:uniplex complex"/>
    <property type="evidence" value="ECO:0007669"/>
    <property type="project" value="TreeGrafter"/>
</dbReference>
<feature type="transmembrane region" description="Helical" evidence="10">
    <location>
        <begin position="238"/>
        <end position="258"/>
    </location>
</feature>
<dbReference type="PANTHER" id="PTHR13462:SF31">
    <property type="entry name" value="CALCIUM UNIPORTER PROTEIN 1, MITOCHONDRIAL"/>
    <property type="match status" value="1"/>
</dbReference>
<dbReference type="AlphaFoldDB" id="A0A7J7M481"/>
<dbReference type="Pfam" id="PF04678">
    <property type="entry name" value="MCU"/>
    <property type="match status" value="1"/>
</dbReference>
<evidence type="ECO:0000256" key="3">
    <source>
        <dbReference type="ARBA" id="ARBA00022448"/>
    </source>
</evidence>
<evidence type="ECO:0000256" key="7">
    <source>
        <dbReference type="ARBA" id="ARBA00022989"/>
    </source>
</evidence>
<gene>
    <name evidence="12" type="ORF">GIB67_017408</name>
</gene>
<feature type="domain" description="Calcium uniporter protein C-terminal" evidence="11">
    <location>
        <begin position="163"/>
        <end position="322"/>
    </location>
</feature>
<dbReference type="EMBL" id="JACGCM010001782">
    <property type="protein sequence ID" value="KAF6149675.1"/>
    <property type="molecule type" value="Genomic_DNA"/>
</dbReference>
<dbReference type="GO" id="GO:0005262">
    <property type="term" value="F:calcium channel activity"/>
    <property type="evidence" value="ECO:0007669"/>
    <property type="project" value="TreeGrafter"/>
</dbReference>
<keyword evidence="9 10" id="KW-0472">Membrane</keyword>
<dbReference type="InterPro" id="IPR006769">
    <property type="entry name" value="MCU_C"/>
</dbReference>
<evidence type="ECO:0000256" key="9">
    <source>
        <dbReference type="ARBA" id="ARBA00023136"/>
    </source>
</evidence>
<dbReference type="OrthoDB" id="278338at2759"/>
<evidence type="ECO:0000256" key="8">
    <source>
        <dbReference type="ARBA" id="ARBA00023065"/>
    </source>
</evidence>
<dbReference type="InterPro" id="IPR039055">
    <property type="entry name" value="MCU_fam"/>
</dbReference>
<keyword evidence="8" id="KW-0406">Ion transport</keyword>
<evidence type="ECO:0000259" key="11">
    <source>
        <dbReference type="Pfam" id="PF04678"/>
    </source>
</evidence>
<dbReference type="GO" id="GO:0015292">
    <property type="term" value="F:uniporter activity"/>
    <property type="evidence" value="ECO:0007669"/>
    <property type="project" value="TreeGrafter"/>
</dbReference>
<name>A0A7J7M481_9MAGN</name>
<evidence type="ECO:0000256" key="1">
    <source>
        <dbReference type="ARBA" id="ARBA00004141"/>
    </source>
</evidence>
<feature type="transmembrane region" description="Helical" evidence="10">
    <location>
        <begin position="264"/>
        <end position="284"/>
    </location>
</feature>
<dbReference type="Proteomes" id="UP000541444">
    <property type="component" value="Unassembled WGS sequence"/>
</dbReference>
<sequence length="354" mass="40520">MAFRKTQTLAHRLYPITRITSPFSNTPQTQTLIPPIPSNTTFSRDSSNKNGGFFKWFLQKRDLVQSVKFKSPDFKSMMMGDKLMDKIMGLNRDQFSSPQFKYQPELKPQLVNLDPIQGITVKDAKKLLRLAQLEMLKSTLRRIPKSSISHSEFVKICVQESSEDQGLGLAKCLDDFGAVIVLGEKVFLRPEQVTRAIEGIIPLSIVHSNDPRRKELEKMEKVKTEIDKMADSMVRKELWSGLGFLVVQTAAFMRLTFWELSWDVMEPICFYVTSVYFMAGYAFFLRTAKEPSFEGFFGSRFSAKQKQLMKVHKFDMERFNELRNACYPCSFASEPPDASGFYSSNKTLVGALHS</sequence>
<evidence type="ECO:0000313" key="12">
    <source>
        <dbReference type="EMBL" id="KAF6149675.1"/>
    </source>
</evidence>